<organism evidence="9 11">
    <name type="scientific">Acidipropionibacterium acidipropionici</name>
    <dbReference type="NCBI Taxonomy" id="1748"/>
    <lineage>
        <taxon>Bacteria</taxon>
        <taxon>Bacillati</taxon>
        <taxon>Actinomycetota</taxon>
        <taxon>Actinomycetes</taxon>
        <taxon>Propionibacteriales</taxon>
        <taxon>Propionibacteriaceae</taxon>
        <taxon>Acidipropionibacterium</taxon>
    </lineage>
</organism>
<accession>A0AAC8YFB6</accession>
<keyword evidence="3 6" id="KW-0808">Transferase</keyword>
<evidence type="ECO:0000259" key="7">
    <source>
        <dbReference type="Pfam" id="PF00108"/>
    </source>
</evidence>
<dbReference type="Proteomes" id="UP000178666">
    <property type="component" value="Chromosome"/>
</dbReference>
<gene>
    <name evidence="10" type="ORF">A8L58_09585</name>
    <name evidence="9" type="ORF">AXH35_08130</name>
</gene>
<dbReference type="RefSeq" id="WP_062819531.1">
    <property type="nucleotide sequence ID" value="NZ_CP014352.1"/>
</dbReference>
<reference evidence="10 12" key="1">
    <citation type="journal article" date="2016" name="Plant Dis.">
        <title>Improved production of propionic acid using genome shuffling.</title>
        <authorList>
            <person name="Luna-Flores C.H."/>
            <person name="Palfreyman R.W."/>
            <person name="Kromer J.O."/>
            <person name="Nielsen L.K."/>
            <person name="Marcellin E."/>
        </authorList>
    </citation>
    <scope>NUCLEOTIDE SEQUENCE [LARGE SCALE GENOMIC DNA]</scope>
    <source>
        <strain evidence="10 12">F3E8</strain>
    </source>
</reference>
<evidence type="ECO:0000256" key="3">
    <source>
        <dbReference type="ARBA" id="ARBA00022679"/>
    </source>
</evidence>
<keyword evidence="4 6" id="KW-0012">Acyltransferase</keyword>
<dbReference type="Pfam" id="PF02803">
    <property type="entry name" value="Thiolase_C"/>
    <property type="match status" value="1"/>
</dbReference>
<dbReference type="Gene3D" id="3.40.47.10">
    <property type="match status" value="2"/>
</dbReference>
<name>A0AAC8YFB6_9ACTN</name>
<evidence type="ECO:0000259" key="8">
    <source>
        <dbReference type="Pfam" id="PF02803"/>
    </source>
</evidence>
<evidence type="ECO:0000256" key="2">
    <source>
        <dbReference type="ARBA" id="ARBA00012705"/>
    </source>
</evidence>
<keyword evidence="12" id="KW-1185">Reference proteome</keyword>
<dbReference type="NCBIfam" id="TIGR01930">
    <property type="entry name" value="AcCoA-C-Actrans"/>
    <property type="match status" value="1"/>
</dbReference>
<feature type="domain" description="Thiolase C-terminal" evidence="8">
    <location>
        <begin position="257"/>
        <end position="374"/>
    </location>
</feature>
<dbReference type="Proteomes" id="UP000075221">
    <property type="component" value="Chromosome"/>
</dbReference>
<dbReference type="PANTHER" id="PTHR18919:SF107">
    <property type="entry name" value="ACETYL-COA ACETYLTRANSFERASE, CYTOSOLIC"/>
    <property type="match status" value="1"/>
</dbReference>
<dbReference type="EMBL" id="CP015970">
    <property type="protein sequence ID" value="AOZ46905.1"/>
    <property type="molecule type" value="Genomic_DNA"/>
</dbReference>
<dbReference type="InterPro" id="IPR016039">
    <property type="entry name" value="Thiolase-like"/>
</dbReference>
<dbReference type="InterPro" id="IPR020616">
    <property type="entry name" value="Thiolase_N"/>
</dbReference>
<evidence type="ECO:0000313" key="9">
    <source>
        <dbReference type="EMBL" id="AMS05430.1"/>
    </source>
</evidence>
<reference evidence="9 11" key="2">
    <citation type="submission" date="2016-02" db="EMBL/GenBank/DDBJ databases">
        <title>Complete Genome Sequence of Propionibacterium acidipropionici ATCC 55737.</title>
        <authorList>
            <person name="Luna Flores C.H."/>
            <person name="Nielsen L.K."/>
            <person name="Marcellin E."/>
        </authorList>
    </citation>
    <scope>NUCLEOTIDE SEQUENCE [LARGE SCALE GENOMIC DNA]</scope>
    <source>
        <strain evidence="9 11">ATCC 55737</strain>
    </source>
</reference>
<evidence type="ECO:0000256" key="4">
    <source>
        <dbReference type="ARBA" id="ARBA00023315"/>
    </source>
</evidence>
<sequence>MTGAPVIIDALRTPIGTVGGVFRDLTTTDLSSPVLESLAGRLPDGLGVGEVVLGNIRGPGGNPSRVAALAAGLDVTVPAQSVDCECGSGMAAIEHAWDRCRSRRGVVLAGGVQATSTQPVTMWPATADRPVQAYQRAVFAPPPWKDPEMGEAADLLAAEQGIGRQRQDNYALRSHQRAIGAQRDGAFQDEIVPVAGCAEDQRPRPGFTAARLARFRPAFTPRGTATAANSCGVNDGAAVITMIDDPTHRTLGCPGLRVLSMASAGCDPDRPGWGMVPAARAALADAGLGVEQMDVVELNEAFAGQVLACADALGIDEHRICPEGGAIALGHPWAASGAVLMVRLFTQLVRRRRGRFGLAGISIGGGLGCAAVVETC</sequence>
<proteinExistence type="inferred from homology"/>
<dbReference type="InterPro" id="IPR020617">
    <property type="entry name" value="Thiolase_C"/>
</dbReference>
<dbReference type="EMBL" id="CP014352">
    <property type="protein sequence ID" value="AMS05430.1"/>
    <property type="molecule type" value="Genomic_DNA"/>
</dbReference>
<evidence type="ECO:0000256" key="5">
    <source>
        <dbReference type="ARBA" id="ARBA00040529"/>
    </source>
</evidence>
<dbReference type="CDD" id="cd00751">
    <property type="entry name" value="thiolase"/>
    <property type="match status" value="1"/>
</dbReference>
<dbReference type="Pfam" id="PF00108">
    <property type="entry name" value="Thiolase_N"/>
    <property type="match status" value="1"/>
</dbReference>
<protein>
    <recommendedName>
        <fullName evidence="5">Probable acetyl-CoA acetyltransferase</fullName>
        <ecNumber evidence="2">2.3.1.9</ecNumber>
    </recommendedName>
</protein>
<evidence type="ECO:0000256" key="1">
    <source>
        <dbReference type="ARBA" id="ARBA00010982"/>
    </source>
</evidence>
<dbReference type="AlphaFoldDB" id="A0AAC8YFB6"/>
<comment type="similarity">
    <text evidence="1 6">Belongs to the thiolase-like superfamily. Thiolase family.</text>
</comment>
<evidence type="ECO:0000313" key="10">
    <source>
        <dbReference type="EMBL" id="AOZ46905.1"/>
    </source>
</evidence>
<feature type="domain" description="Thiolase N-terminal" evidence="7">
    <location>
        <begin position="6"/>
        <end position="242"/>
    </location>
</feature>
<dbReference type="InterPro" id="IPR002155">
    <property type="entry name" value="Thiolase"/>
</dbReference>
<evidence type="ECO:0000313" key="11">
    <source>
        <dbReference type="Proteomes" id="UP000075221"/>
    </source>
</evidence>
<dbReference type="PIRSF" id="PIRSF000429">
    <property type="entry name" value="Ac-CoA_Ac_transf"/>
    <property type="match status" value="1"/>
</dbReference>
<evidence type="ECO:0000256" key="6">
    <source>
        <dbReference type="RuleBase" id="RU003557"/>
    </source>
</evidence>
<dbReference type="EC" id="2.3.1.9" evidence="2"/>
<dbReference type="SUPFAM" id="SSF53901">
    <property type="entry name" value="Thiolase-like"/>
    <property type="match status" value="2"/>
</dbReference>
<dbReference type="PANTHER" id="PTHR18919">
    <property type="entry name" value="ACETYL-COA C-ACYLTRANSFERASE"/>
    <property type="match status" value="1"/>
</dbReference>
<evidence type="ECO:0000313" key="12">
    <source>
        <dbReference type="Proteomes" id="UP000178666"/>
    </source>
</evidence>
<dbReference type="GO" id="GO:0003985">
    <property type="term" value="F:acetyl-CoA C-acetyltransferase activity"/>
    <property type="evidence" value="ECO:0007669"/>
    <property type="project" value="UniProtKB-EC"/>
</dbReference>